<evidence type="ECO:0000313" key="1">
    <source>
        <dbReference type="EMBL" id="KIO43097.1"/>
    </source>
</evidence>
<keyword evidence="4" id="KW-1185">Reference proteome</keyword>
<gene>
    <name evidence="2" type="ORF">BA92_07240</name>
    <name evidence="1" type="ORF">IE90_12840</name>
</gene>
<proteinExistence type="predicted"/>
<dbReference type="Proteomes" id="UP000031937">
    <property type="component" value="Unassembled WGS sequence"/>
</dbReference>
<dbReference type="Proteomes" id="UP000031980">
    <property type="component" value="Unassembled WGS sequence"/>
</dbReference>
<reference evidence="2 4" key="1">
    <citation type="submission" date="2014-07" db="EMBL/GenBank/DDBJ databases">
        <title>Porphyromonadaceae bacterium OUH 308042 = ATCC BAA-2681 = DSM 28342 draft genome.</title>
        <authorList>
            <person name="Sydenham T.V."/>
            <person name="Hasman H."/>
            <person name="Justensen U.S."/>
        </authorList>
    </citation>
    <scope>NUCLEOTIDE SEQUENCE [LARGE SCALE GENOMIC DNA]</scope>
    <source>
        <strain evidence="2 4">OUH 308042</strain>
    </source>
</reference>
<dbReference type="GO" id="GO:0004190">
    <property type="term" value="F:aspartic-type endopeptidase activity"/>
    <property type="evidence" value="ECO:0007669"/>
    <property type="project" value="InterPro"/>
</dbReference>
<sequence>MKRYEVKVPIEVVELEENSFHIITVLQIGSLEGDFIIDTGASVSVIDKYTPFNYEPVEDASEINSGGVNGEINEVQLVNIAALQIGDHTLENVHMALIDLQYVNSLYEKHLQRRVAGLLGCDFCVKYNAVIDYENKVLTLKVSV</sequence>
<reference evidence="1 3" key="2">
    <citation type="submission" date="2014-07" db="EMBL/GenBank/DDBJ databases">
        <title>Porphyromonadaceae bacterium OUH 334697 = ATCC BAA-2682 = DSM 28341 draft genome.</title>
        <authorList>
            <person name="Sydenham T.V."/>
            <person name="Hasman H."/>
            <person name="Justesen U.S."/>
        </authorList>
    </citation>
    <scope>NUCLEOTIDE SEQUENCE [LARGE SCALE GENOMIC DNA]</scope>
    <source>
        <strain evidence="1 3">OUH 334697</strain>
    </source>
</reference>
<evidence type="ECO:0008006" key="5">
    <source>
        <dbReference type="Google" id="ProtNLM"/>
    </source>
</evidence>
<dbReference type="Pfam" id="PF13650">
    <property type="entry name" value="Asp_protease_2"/>
    <property type="match status" value="1"/>
</dbReference>
<name>A0A0C3NF94_9PORP</name>
<dbReference type="InterPro" id="IPR021109">
    <property type="entry name" value="Peptidase_aspartic_dom_sf"/>
</dbReference>
<dbReference type="InterPro" id="IPR001969">
    <property type="entry name" value="Aspartic_peptidase_AS"/>
</dbReference>
<dbReference type="RefSeq" id="WP_041504440.1">
    <property type="nucleotide sequence ID" value="NZ_JPIT01000032.1"/>
</dbReference>
<dbReference type="CDD" id="cd05483">
    <property type="entry name" value="retropepsin_like_bacteria"/>
    <property type="match status" value="1"/>
</dbReference>
<organism evidence="2 4">
    <name type="scientific">Sanguibacteroides justesenii</name>
    <dbReference type="NCBI Taxonomy" id="1547597"/>
    <lineage>
        <taxon>Bacteria</taxon>
        <taxon>Pseudomonadati</taxon>
        <taxon>Bacteroidota</taxon>
        <taxon>Bacteroidia</taxon>
        <taxon>Bacteroidales</taxon>
        <taxon>Porphyromonadaceae</taxon>
        <taxon>Sanguibacteroides</taxon>
    </lineage>
</organism>
<accession>A0A0C3NF94</accession>
<evidence type="ECO:0000313" key="4">
    <source>
        <dbReference type="Proteomes" id="UP000031980"/>
    </source>
</evidence>
<dbReference type="SUPFAM" id="SSF50630">
    <property type="entry name" value="Acid proteases"/>
    <property type="match status" value="1"/>
</dbReference>
<dbReference type="AlphaFoldDB" id="A0A0C3NF94"/>
<dbReference type="GO" id="GO:0006508">
    <property type="term" value="P:proteolysis"/>
    <property type="evidence" value="ECO:0007669"/>
    <property type="project" value="InterPro"/>
</dbReference>
<dbReference type="InterPro" id="IPR034122">
    <property type="entry name" value="Retropepsin-like_bacterial"/>
</dbReference>
<dbReference type="PROSITE" id="PS00141">
    <property type="entry name" value="ASP_PROTEASE"/>
    <property type="match status" value="1"/>
</dbReference>
<dbReference type="EMBL" id="JPIU01000038">
    <property type="protein sequence ID" value="KIO44812.1"/>
    <property type="molecule type" value="Genomic_DNA"/>
</dbReference>
<dbReference type="EMBL" id="JPIT01000032">
    <property type="protein sequence ID" value="KIO43097.1"/>
    <property type="molecule type" value="Genomic_DNA"/>
</dbReference>
<protein>
    <recommendedName>
        <fullName evidence="5">Clan AA aspartic protease</fullName>
    </recommendedName>
</protein>
<comment type="caution">
    <text evidence="2">The sequence shown here is derived from an EMBL/GenBank/DDBJ whole genome shotgun (WGS) entry which is preliminary data.</text>
</comment>
<evidence type="ECO:0000313" key="3">
    <source>
        <dbReference type="Proteomes" id="UP000031937"/>
    </source>
</evidence>
<evidence type="ECO:0000313" key="2">
    <source>
        <dbReference type="EMBL" id="KIO44812.1"/>
    </source>
</evidence>
<dbReference type="Gene3D" id="2.40.70.10">
    <property type="entry name" value="Acid Proteases"/>
    <property type="match status" value="1"/>
</dbReference>